<dbReference type="Pfam" id="PF02602">
    <property type="entry name" value="HEM4"/>
    <property type="match status" value="1"/>
</dbReference>
<evidence type="ECO:0000259" key="10">
    <source>
        <dbReference type="Pfam" id="PF02602"/>
    </source>
</evidence>
<comment type="catalytic activity">
    <reaction evidence="8 9">
        <text>hydroxymethylbilane = uroporphyrinogen III + H2O</text>
        <dbReference type="Rhea" id="RHEA:18965"/>
        <dbReference type="ChEBI" id="CHEBI:15377"/>
        <dbReference type="ChEBI" id="CHEBI:57308"/>
        <dbReference type="ChEBI" id="CHEBI:57845"/>
        <dbReference type="EC" id="4.2.1.75"/>
    </reaction>
</comment>
<evidence type="ECO:0000256" key="2">
    <source>
        <dbReference type="ARBA" id="ARBA00008133"/>
    </source>
</evidence>
<dbReference type="InterPro" id="IPR003754">
    <property type="entry name" value="4pyrrol_synth_uPrphyn_synth"/>
</dbReference>
<dbReference type="PANTHER" id="PTHR38042">
    <property type="entry name" value="UROPORPHYRINOGEN-III SYNTHASE, CHLOROPLASTIC"/>
    <property type="match status" value="1"/>
</dbReference>
<comment type="pathway">
    <text evidence="1 9">Porphyrin-containing compound metabolism; protoporphyrin-IX biosynthesis; coproporphyrinogen-III from 5-aminolevulinate: step 3/4.</text>
</comment>
<dbReference type="SUPFAM" id="SSF69618">
    <property type="entry name" value="HemD-like"/>
    <property type="match status" value="1"/>
</dbReference>
<comment type="function">
    <text evidence="6 9">Catalyzes cyclization of the linear tetrapyrrole, hydroxymethylbilane, to the macrocyclic uroporphyrinogen III.</text>
</comment>
<dbReference type="Proteomes" id="UP000782610">
    <property type="component" value="Unassembled WGS sequence"/>
</dbReference>
<dbReference type="GO" id="GO:0006782">
    <property type="term" value="P:protoporphyrinogen IX biosynthetic process"/>
    <property type="evidence" value="ECO:0007669"/>
    <property type="project" value="UniProtKB-UniRule"/>
</dbReference>
<evidence type="ECO:0000256" key="1">
    <source>
        <dbReference type="ARBA" id="ARBA00004772"/>
    </source>
</evidence>
<organism evidence="11 12">
    <name type="scientific">Devosia nanyangense</name>
    <dbReference type="NCBI Taxonomy" id="1228055"/>
    <lineage>
        <taxon>Bacteria</taxon>
        <taxon>Pseudomonadati</taxon>
        <taxon>Pseudomonadota</taxon>
        <taxon>Alphaproteobacteria</taxon>
        <taxon>Hyphomicrobiales</taxon>
        <taxon>Devosiaceae</taxon>
        <taxon>Devosia</taxon>
    </lineage>
</organism>
<reference evidence="11" key="1">
    <citation type="submission" date="2020-07" db="EMBL/GenBank/DDBJ databases">
        <title>Huge and variable diversity of episymbiotic CPR bacteria and DPANN archaea in groundwater ecosystems.</title>
        <authorList>
            <person name="He C.Y."/>
            <person name="Keren R."/>
            <person name="Whittaker M."/>
            <person name="Farag I.F."/>
            <person name="Doudna J."/>
            <person name="Cate J.H.D."/>
            <person name="Banfield J.F."/>
        </authorList>
    </citation>
    <scope>NUCLEOTIDE SEQUENCE</scope>
    <source>
        <strain evidence="11">NC_groundwater_1586_Pr3_B-0.1um_66_15</strain>
    </source>
</reference>
<proteinExistence type="inferred from homology"/>
<keyword evidence="5 9" id="KW-0627">Porphyrin biosynthesis</keyword>
<gene>
    <name evidence="11" type="ORF">HY834_08130</name>
</gene>
<dbReference type="GO" id="GO:0004852">
    <property type="term" value="F:uroporphyrinogen-III synthase activity"/>
    <property type="evidence" value="ECO:0007669"/>
    <property type="project" value="UniProtKB-UniRule"/>
</dbReference>
<dbReference type="PANTHER" id="PTHR38042:SF1">
    <property type="entry name" value="UROPORPHYRINOGEN-III SYNTHASE, CHLOROPLASTIC"/>
    <property type="match status" value="1"/>
</dbReference>
<evidence type="ECO:0000256" key="8">
    <source>
        <dbReference type="ARBA" id="ARBA00048617"/>
    </source>
</evidence>
<protein>
    <recommendedName>
        <fullName evidence="7 9">Uroporphyrinogen-III synthase</fullName>
        <ecNumber evidence="3 9">4.2.1.75</ecNumber>
    </recommendedName>
</protein>
<name>A0A933L243_9HYPH</name>
<evidence type="ECO:0000256" key="5">
    <source>
        <dbReference type="ARBA" id="ARBA00023244"/>
    </source>
</evidence>
<dbReference type="Gene3D" id="3.40.50.10090">
    <property type="match status" value="2"/>
</dbReference>
<evidence type="ECO:0000256" key="4">
    <source>
        <dbReference type="ARBA" id="ARBA00023239"/>
    </source>
</evidence>
<comment type="similarity">
    <text evidence="2 9">Belongs to the uroporphyrinogen-III synthase family.</text>
</comment>
<comment type="caution">
    <text evidence="11">The sequence shown here is derived from an EMBL/GenBank/DDBJ whole genome shotgun (WGS) entry which is preliminary data.</text>
</comment>
<dbReference type="AlphaFoldDB" id="A0A933L243"/>
<accession>A0A933L243</accession>
<dbReference type="CDD" id="cd06578">
    <property type="entry name" value="HemD"/>
    <property type="match status" value="1"/>
</dbReference>
<evidence type="ECO:0000256" key="3">
    <source>
        <dbReference type="ARBA" id="ARBA00013109"/>
    </source>
</evidence>
<evidence type="ECO:0000256" key="7">
    <source>
        <dbReference type="ARBA" id="ARBA00040167"/>
    </source>
</evidence>
<evidence type="ECO:0000313" key="12">
    <source>
        <dbReference type="Proteomes" id="UP000782610"/>
    </source>
</evidence>
<dbReference type="GO" id="GO:0006780">
    <property type="term" value="P:uroporphyrinogen III biosynthetic process"/>
    <property type="evidence" value="ECO:0007669"/>
    <property type="project" value="UniProtKB-UniRule"/>
</dbReference>
<dbReference type="InterPro" id="IPR036108">
    <property type="entry name" value="4pyrrol_syn_uPrphyn_synt_sf"/>
</dbReference>
<evidence type="ECO:0000313" key="11">
    <source>
        <dbReference type="EMBL" id="MBI4921702.1"/>
    </source>
</evidence>
<dbReference type="InterPro" id="IPR039793">
    <property type="entry name" value="UROS/Hem4"/>
</dbReference>
<keyword evidence="4 9" id="KW-0456">Lyase</keyword>
<dbReference type="EMBL" id="JACRAF010000023">
    <property type="protein sequence ID" value="MBI4921702.1"/>
    <property type="molecule type" value="Genomic_DNA"/>
</dbReference>
<sequence length="238" mass="24782">MLVTRPEPDASETAARLGALDIEAVLEPLLVAETLTTTLPAAEGFAALAATSANALRALHDRGELPHFRRLPLYAVGDRTAALARKFGFAEVVSANGNLDALVALLAKAGIAGPVFYPAARDQSGDLAQALAPHGVMVITAAIYRMQPVAALRQATLAAIDSGAIGAALFYSRRTAETFATLAAGLRDKAKLGMLCLSEAVAEPLLGAHFVRVSLADHPSEEAMMTLALSFARDQNPA</sequence>
<evidence type="ECO:0000256" key="6">
    <source>
        <dbReference type="ARBA" id="ARBA00037589"/>
    </source>
</evidence>
<dbReference type="EC" id="4.2.1.75" evidence="3 9"/>
<evidence type="ECO:0000256" key="9">
    <source>
        <dbReference type="RuleBase" id="RU366031"/>
    </source>
</evidence>
<feature type="domain" description="Tetrapyrrole biosynthesis uroporphyrinogen III synthase" evidence="10">
    <location>
        <begin position="12"/>
        <end position="225"/>
    </location>
</feature>